<keyword evidence="7" id="KW-0812">Transmembrane</keyword>
<sequence length="711" mass="80379">MSKHCQPTKALWIFLNTTHTPFSPEIAIKQANLLNNIALVQTAKGDSFSALNAYQEADSLYQRFGDEVDKIDVRYNLAVLYISLRRYDIAISMLKDVITRRQAIKDEQGVAKASGDIGVAYKYSGQYKKAEQYAFDALNYFNEHGIQFDSVGQLHNIAEISYELSAMEKAFTYASQGAELSKKIGHQMAYAGCLQTTAKVFYYRGNIKQSREYVELSNSIANEMGFQRLLTENLGLMSLIFAAEKKPVDALKSQLKYQKFRLKLSNDTLNEQLAQFESDQLTRQVKNLQQSKKLQQLESTQDAQFRQFIVLGVAFLLVVLFLIYRRYLERHLTKELENRVKQRTEALEFLTKELQDANMIKSQFLANMSHEIRTPLTAVLGQAEAIIHGDFDDDSIVKEVAIIHSNSLHLLQLINDILDLSKIEANKFELDNRQQNLHDIVNKLSDMFVEQAQRKHLSFTITHQLPRPFIIDVDGLRLKQILINLCSNAIKFTSEGWVSLDIAIINKTLLFTITDTGIGMSEEQMSKVFNIFTQGDNSISRRFSGSGLGLFLSEQLAKVMSGSISVSSQLNHGSTFVLKLPFGEIYPALTHCQEDEEALLHTSNETQYVGTILLADDHDDNRRLIARLLIRLGLDVIEACNGMEAVELCIKHRPSLILLDIQMPKMDGIEALVKLKELGCNQPIYALTANAMSHEIAQYLALVLPGILKSQ</sequence>
<keyword evidence="11" id="KW-1185">Reference proteome</keyword>
<dbReference type="InterPro" id="IPR004358">
    <property type="entry name" value="Sig_transdc_His_kin-like_C"/>
</dbReference>
<dbReference type="SUPFAM" id="SSF47384">
    <property type="entry name" value="Homodimeric domain of signal transducing histidine kinase"/>
    <property type="match status" value="1"/>
</dbReference>
<evidence type="ECO:0000256" key="1">
    <source>
        <dbReference type="ARBA" id="ARBA00000085"/>
    </source>
</evidence>
<dbReference type="InterPro" id="IPR019734">
    <property type="entry name" value="TPR_rpt"/>
</dbReference>
<dbReference type="CDD" id="cd16922">
    <property type="entry name" value="HATPase_EvgS-ArcB-TorS-like"/>
    <property type="match status" value="1"/>
</dbReference>
<feature type="domain" description="Response regulatory" evidence="9">
    <location>
        <begin position="611"/>
        <end position="711"/>
    </location>
</feature>
<dbReference type="InterPro" id="IPR036097">
    <property type="entry name" value="HisK_dim/P_sf"/>
</dbReference>
<dbReference type="SUPFAM" id="SSF55874">
    <property type="entry name" value="ATPase domain of HSP90 chaperone/DNA topoisomerase II/histidine kinase"/>
    <property type="match status" value="1"/>
</dbReference>
<dbReference type="CDD" id="cd00082">
    <property type="entry name" value="HisKA"/>
    <property type="match status" value="1"/>
</dbReference>
<dbReference type="SUPFAM" id="SSF48452">
    <property type="entry name" value="TPR-like"/>
    <property type="match status" value="2"/>
</dbReference>
<evidence type="ECO:0000259" key="8">
    <source>
        <dbReference type="PROSITE" id="PS50109"/>
    </source>
</evidence>
<dbReference type="InterPro" id="IPR011006">
    <property type="entry name" value="CheY-like_superfamily"/>
</dbReference>
<dbReference type="PRINTS" id="PR00344">
    <property type="entry name" value="BCTRLSENSOR"/>
</dbReference>
<dbReference type="InterPro" id="IPR005467">
    <property type="entry name" value="His_kinase_dom"/>
</dbReference>
<keyword evidence="5" id="KW-0418">Kinase</keyword>
<keyword evidence="7" id="KW-1133">Transmembrane helix</keyword>
<dbReference type="PANTHER" id="PTHR43047">
    <property type="entry name" value="TWO-COMPONENT HISTIDINE PROTEIN KINASE"/>
    <property type="match status" value="1"/>
</dbReference>
<dbReference type="InterPro" id="IPR036890">
    <property type="entry name" value="HATPase_C_sf"/>
</dbReference>
<dbReference type="Pfam" id="PF00072">
    <property type="entry name" value="Response_reg"/>
    <property type="match status" value="1"/>
</dbReference>
<feature type="transmembrane region" description="Helical" evidence="7">
    <location>
        <begin position="305"/>
        <end position="324"/>
    </location>
</feature>
<keyword evidence="3 6" id="KW-0597">Phosphoprotein</keyword>
<dbReference type="SMART" id="SM00448">
    <property type="entry name" value="REC"/>
    <property type="match status" value="1"/>
</dbReference>
<evidence type="ECO:0000256" key="2">
    <source>
        <dbReference type="ARBA" id="ARBA00012438"/>
    </source>
</evidence>
<protein>
    <recommendedName>
        <fullName evidence="2">histidine kinase</fullName>
        <ecNumber evidence="2">2.7.13.3</ecNumber>
    </recommendedName>
</protein>
<dbReference type="InterPro" id="IPR003594">
    <property type="entry name" value="HATPase_dom"/>
</dbReference>
<evidence type="ECO:0000256" key="7">
    <source>
        <dbReference type="SAM" id="Phobius"/>
    </source>
</evidence>
<accession>A0ABS9X609</accession>
<dbReference type="Gene3D" id="1.25.40.10">
    <property type="entry name" value="Tetratricopeptide repeat domain"/>
    <property type="match status" value="2"/>
</dbReference>
<dbReference type="CDD" id="cd17546">
    <property type="entry name" value="REC_hyHK_CKI1_RcsC-like"/>
    <property type="match status" value="1"/>
</dbReference>
<comment type="caution">
    <text evidence="10">The sequence shown here is derived from an EMBL/GenBank/DDBJ whole genome shotgun (WGS) entry which is preliminary data.</text>
</comment>
<dbReference type="Pfam" id="PF13424">
    <property type="entry name" value="TPR_12"/>
    <property type="match status" value="1"/>
</dbReference>
<comment type="catalytic activity">
    <reaction evidence="1">
        <text>ATP + protein L-histidine = ADP + protein N-phospho-L-histidine.</text>
        <dbReference type="EC" id="2.7.13.3"/>
    </reaction>
</comment>
<name>A0ABS9X609_9GAMM</name>
<dbReference type="SMART" id="SM00388">
    <property type="entry name" value="HisKA"/>
    <property type="match status" value="1"/>
</dbReference>
<dbReference type="Proteomes" id="UP001139646">
    <property type="component" value="Unassembled WGS sequence"/>
</dbReference>
<dbReference type="Gene3D" id="3.40.50.2300">
    <property type="match status" value="1"/>
</dbReference>
<dbReference type="SMART" id="SM00028">
    <property type="entry name" value="TPR"/>
    <property type="match status" value="4"/>
</dbReference>
<organism evidence="10 11">
    <name type="scientific">Colwellia maritima</name>
    <dbReference type="NCBI Taxonomy" id="2912588"/>
    <lineage>
        <taxon>Bacteria</taxon>
        <taxon>Pseudomonadati</taxon>
        <taxon>Pseudomonadota</taxon>
        <taxon>Gammaproteobacteria</taxon>
        <taxon>Alteromonadales</taxon>
        <taxon>Colwelliaceae</taxon>
        <taxon>Colwellia</taxon>
    </lineage>
</organism>
<gene>
    <name evidence="10" type="ORF">L3081_22715</name>
</gene>
<proteinExistence type="predicted"/>
<keyword evidence="4" id="KW-0808">Transferase</keyword>
<feature type="modified residue" description="4-aspartylphosphate" evidence="6">
    <location>
        <position position="660"/>
    </location>
</feature>
<dbReference type="SUPFAM" id="SSF52172">
    <property type="entry name" value="CheY-like"/>
    <property type="match status" value="1"/>
</dbReference>
<dbReference type="Pfam" id="PF00512">
    <property type="entry name" value="HisKA"/>
    <property type="match status" value="1"/>
</dbReference>
<dbReference type="SMART" id="SM00387">
    <property type="entry name" value="HATPase_c"/>
    <property type="match status" value="1"/>
</dbReference>
<dbReference type="InterPro" id="IPR001789">
    <property type="entry name" value="Sig_transdc_resp-reg_receiver"/>
</dbReference>
<evidence type="ECO:0000256" key="3">
    <source>
        <dbReference type="ARBA" id="ARBA00022553"/>
    </source>
</evidence>
<evidence type="ECO:0000256" key="4">
    <source>
        <dbReference type="ARBA" id="ARBA00022679"/>
    </source>
</evidence>
<dbReference type="InterPro" id="IPR003661">
    <property type="entry name" value="HisK_dim/P_dom"/>
</dbReference>
<dbReference type="GO" id="GO:0005524">
    <property type="term" value="F:ATP binding"/>
    <property type="evidence" value="ECO:0007669"/>
    <property type="project" value="UniProtKB-KW"/>
</dbReference>
<dbReference type="PANTHER" id="PTHR43047:SF72">
    <property type="entry name" value="OSMOSENSING HISTIDINE PROTEIN KINASE SLN1"/>
    <property type="match status" value="1"/>
</dbReference>
<dbReference type="InterPro" id="IPR011990">
    <property type="entry name" value="TPR-like_helical_dom_sf"/>
</dbReference>
<dbReference type="PROSITE" id="PS50110">
    <property type="entry name" value="RESPONSE_REGULATORY"/>
    <property type="match status" value="1"/>
</dbReference>
<reference evidence="10" key="1">
    <citation type="submission" date="2022-01" db="EMBL/GenBank/DDBJ databases">
        <title>Colwellia maritima, isolated from seawater.</title>
        <authorList>
            <person name="Kristyanto S."/>
            <person name="Jung J."/>
            <person name="Jeon C.O."/>
        </authorList>
    </citation>
    <scope>NUCLEOTIDE SEQUENCE</scope>
    <source>
        <strain evidence="10">MSW7</strain>
    </source>
</reference>
<keyword evidence="7" id="KW-0472">Membrane</keyword>
<dbReference type="EMBL" id="JAKKSL010000006">
    <property type="protein sequence ID" value="MCI2285673.1"/>
    <property type="molecule type" value="Genomic_DNA"/>
</dbReference>
<evidence type="ECO:0000259" key="9">
    <source>
        <dbReference type="PROSITE" id="PS50110"/>
    </source>
</evidence>
<evidence type="ECO:0000313" key="11">
    <source>
        <dbReference type="Proteomes" id="UP001139646"/>
    </source>
</evidence>
<dbReference type="PROSITE" id="PS50109">
    <property type="entry name" value="HIS_KIN"/>
    <property type="match status" value="1"/>
</dbReference>
<keyword evidence="10" id="KW-0067">ATP-binding</keyword>
<evidence type="ECO:0000256" key="5">
    <source>
        <dbReference type="ARBA" id="ARBA00022777"/>
    </source>
</evidence>
<dbReference type="EC" id="2.7.13.3" evidence="2"/>
<evidence type="ECO:0000256" key="6">
    <source>
        <dbReference type="PROSITE-ProRule" id="PRU00169"/>
    </source>
</evidence>
<dbReference type="Pfam" id="PF02518">
    <property type="entry name" value="HATPase_c"/>
    <property type="match status" value="1"/>
</dbReference>
<evidence type="ECO:0000313" key="10">
    <source>
        <dbReference type="EMBL" id="MCI2285673.1"/>
    </source>
</evidence>
<dbReference type="RefSeq" id="WP_242288555.1">
    <property type="nucleotide sequence ID" value="NZ_JAKKSL010000006.1"/>
</dbReference>
<feature type="domain" description="Histidine kinase" evidence="8">
    <location>
        <begin position="367"/>
        <end position="584"/>
    </location>
</feature>
<dbReference type="Gene3D" id="1.10.287.130">
    <property type="match status" value="1"/>
</dbReference>
<dbReference type="Gene3D" id="3.30.565.10">
    <property type="entry name" value="Histidine kinase-like ATPase, C-terminal domain"/>
    <property type="match status" value="1"/>
</dbReference>
<keyword evidence="10" id="KW-0547">Nucleotide-binding</keyword>